<proteinExistence type="predicted"/>
<organism evidence="1 2">
    <name type="scientific">Xenotaenia resolanae</name>
    <dbReference type="NCBI Taxonomy" id="208358"/>
    <lineage>
        <taxon>Eukaryota</taxon>
        <taxon>Metazoa</taxon>
        <taxon>Chordata</taxon>
        <taxon>Craniata</taxon>
        <taxon>Vertebrata</taxon>
        <taxon>Euteleostomi</taxon>
        <taxon>Actinopterygii</taxon>
        <taxon>Neopterygii</taxon>
        <taxon>Teleostei</taxon>
        <taxon>Neoteleostei</taxon>
        <taxon>Acanthomorphata</taxon>
        <taxon>Ovalentaria</taxon>
        <taxon>Atherinomorphae</taxon>
        <taxon>Cyprinodontiformes</taxon>
        <taxon>Goodeidae</taxon>
        <taxon>Xenotaenia</taxon>
    </lineage>
</organism>
<protein>
    <submittedName>
        <fullName evidence="1">Uncharacterized protein</fullName>
    </submittedName>
</protein>
<dbReference type="Proteomes" id="UP001444071">
    <property type="component" value="Unassembled WGS sequence"/>
</dbReference>
<evidence type="ECO:0000313" key="1">
    <source>
        <dbReference type="EMBL" id="MEQ2275430.1"/>
    </source>
</evidence>
<accession>A0ABV0X0T7</accession>
<name>A0ABV0X0T7_9TELE</name>
<reference evidence="1 2" key="1">
    <citation type="submission" date="2021-06" db="EMBL/GenBank/DDBJ databases">
        <authorList>
            <person name="Palmer J.M."/>
        </authorList>
    </citation>
    <scope>NUCLEOTIDE SEQUENCE [LARGE SCALE GENOMIC DNA]</scope>
    <source>
        <strain evidence="1 2">XR_2019</strain>
        <tissue evidence="1">Muscle</tissue>
    </source>
</reference>
<dbReference type="EMBL" id="JAHRIM010081633">
    <property type="protein sequence ID" value="MEQ2275430.1"/>
    <property type="molecule type" value="Genomic_DNA"/>
</dbReference>
<comment type="caution">
    <text evidence="1">The sequence shown here is derived from an EMBL/GenBank/DDBJ whole genome shotgun (WGS) entry which is preliminary data.</text>
</comment>
<keyword evidence="2" id="KW-1185">Reference proteome</keyword>
<sequence>MLISISSRTWYRPTLPKVPKSGSMTMVLLGLTGQQTVLTRTYRESMGSGQARRQLSKLCHEALMQYFMQKEPQPSTECREMNILFRSKTFVFKSSFFYYSDEI</sequence>
<gene>
    <name evidence="1" type="ORF">XENORESO_003264</name>
</gene>
<evidence type="ECO:0000313" key="2">
    <source>
        <dbReference type="Proteomes" id="UP001444071"/>
    </source>
</evidence>